<feature type="transmembrane region" description="Helical" evidence="1">
    <location>
        <begin position="42"/>
        <end position="60"/>
    </location>
</feature>
<dbReference type="AlphaFoldDB" id="A0A5D3B8Y2"/>
<dbReference type="EMBL" id="NIDF01000003">
    <property type="protein sequence ID" value="TYJ58700.1"/>
    <property type="molecule type" value="Genomic_DNA"/>
</dbReference>
<reference evidence="2 3" key="1">
    <citation type="submission" date="2017-05" db="EMBL/GenBank/DDBJ databases">
        <title>The Genome Sequence of Tsuchiyaea wingfieldii DSM 27421.</title>
        <authorList>
            <person name="Cuomo C."/>
            <person name="Passer A."/>
            <person name="Billmyre B."/>
            <person name="Heitman J."/>
        </authorList>
    </citation>
    <scope>NUCLEOTIDE SEQUENCE [LARGE SCALE GENOMIC DNA]</scope>
    <source>
        <strain evidence="2 3">DSM 27421</strain>
    </source>
</reference>
<feature type="transmembrane region" description="Helical" evidence="1">
    <location>
        <begin position="281"/>
        <end position="300"/>
    </location>
</feature>
<evidence type="ECO:0000313" key="2">
    <source>
        <dbReference type="EMBL" id="TYJ58700.1"/>
    </source>
</evidence>
<feature type="transmembrane region" description="Helical" evidence="1">
    <location>
        <begin position="200"/>
        <end position="223"/>
    </location>
</feature>
<evidence type="ECO:0000313" key="3">
    <source>
        <dbReference type="Proteomes" id="UP000322245"/>
    </source>
</evidence>
<feature type="transmembrane region" description="Helical" evidence="1">
    <location>
        <begin position="331"/>
        <end position="356"/>
    </location>
</feature>
<gene>
    <name evidence="2" type="ORF">B9479_000536</name>
</gene>
<proteinExistence type="predicted"/>
<keyword evidence="1" id="KW-0812">Transmembrane</keyword>
<sequence length="441" mass="47230">MRVARLSRTFRPSSPRVSLRLPSCKREQAPHPPLAVLLTKCLLPPLLALTLVLTLIPLLLPTINHHGTTFFTIHPTGNSRNTTITYLPSVNEISSGASASASAAIQNAVADVAKSAGEDSEVENAFVQNANMTLQQWLGLEGPSIFAGALRGIEEICSQVSPNDSIDCTSSSQAAYHAALLPLSLGDALFALPTSPGTPILLLVSGILSLLATVVFICGLVTWRLPRIPLLAHRGRRPPLQAAPHRPDYPGDTESARNLVYDGPEDEKKEMIKVKWGSGPHPAFFCLVLAALGVGGGAMLEVRDVGRAWRAWDDVQAAEVGLEFDVGPLTFLLPFLPLCHILVIVVGSAPMLCTLLGSQRPKARVEAPHMMTAQPQISTPTAQPAQPTIRITEPEASVIATNPSEKLPDKHLSFSETPMVQHDRASSRTSWRNTFGVGVAS</sequence>
<name>A0A5D3B8Y2_9TREE</name>
<evidence type="ECO:0000256" key="1">
    <source>
        <dbReference type="SAM" id="Phobius"/>
    </source>
</evidence>
<keyword evidence="1" id="KW-1133">Transmembrane helix</keyword>
<keyword evidence="3" id="KW-1185">Reference proteome</keyword>
<organism evidence="2 3">
    <name type="scientific">Cryptococcus floricola</name>
    <dbReference type="NCBI Taxonomy" id="2591691"/>
    <lineage>
        <taxon>Eukaryota</taxon>
        <taxon>Fungi</taxon>
        <taxon>Dikarya</taxon>
        <taxon>Basidiomycota</taxon>
        <taxon>Agaricomycotina</taxon>
        <taxon>Tremellomycetes</taxon>
        <taxon>Tremellales</taxon>
        <taxon>Cryptococcaceae</taxon>
        <taxon>Cryptococcus</taxon>
    </lineage>
</organism>
<keyword evidence="1" id="KW-0472">Membrane</keyword>
<dbReference type="Proteomes" id="UP000322245">
    <property type="component" value="Unassembled WGS sequence"/>
</dbReference>
<protein>
    <submittedName>
        <fullName evidence="2">Uncharacterized protein</fullName>
    </submittedName>
</protein>
<comment type="caution">
    <text evidence="2">The sequence shown here is derived from an EMBL/GenBank/DDBJ whole genome shotgun (WGS) entry which is preliminary data.</text>
</comment>
<accession>A0A5D3B8Y2</accession>